<feature type="transmembrane region" description="Helical" evidence="1">
    <location>
        <begin position="6"/>
        <end position="22"/>
    </location>
</feature>
<feature type="transmembrane region" description="Helical" evidence="1">
    <location>
        <begin position="73"/>
        <end position="91"/>
    </location>
</feature>
<protein>
    <recommendedName>
        <fullName evidence="2">7TM GPCR serpentine receptor class x (Srx) domain-containing protein</fullName>
    </recommendedName>
</protein>
<keyword evidence="1" id="KW-1133">Transmembrane helix</keyword>
<evidence type="ECO:0000259" key="2">
    <source>
        <dbReference type="Pfam" id="PF10328"/>
    </source>
</evidence>
<gene>
    <name evidence="3" type="ORF">HPBE_LOCUS11581</name>
</gene>
<dbReference type="CDD" id="cd00637">
    <property type="entry name" value="7tm_classA_rhodopsin-like"/>
    <property type="match status" value="1"/>
</dbReference>
<sequence length="219" mass="25365">MRVFQISFVGSLANWLVATTTLRLPSMRNSFGRLLSSQASGEAVLCSVFAFIYSPMVFFDIDAMKRNSWQFGIIQLMCYDICIFSHLFIALNRMCAICLPLHYELYFNPNKPYAYLLPNGGQNTSSRLLRVYKAPRLPSRREKHTQVSVLLQAVLQGIVFAVELYTYFHLAWQYEHRWAVFVLTTVAWNLVHCVDALIIIGFNAEFRRLLKSPKRMFSK</sequence>
<keyword evidence="1" id="KW-0812">Transmembrane</keyword>
<accession>A0A3P7ZY44</accession>
<dbReference type="AlphaFoldDB" id="A0A3P7ZY44"/>
<dbReference type="SUPFAM" id="SSF81321">
    <property type="entry name" value="Family A G protein-coupled receptor-like"/>
    <property type="match status" value="1"/>
</dbReference>
<name>A0A3P7ZY44_HELPZ</name>
<dbReference type="PANTHER" id="PTHR23017:SF44">
    <property type="entry name" value="G-PROTEIN COUPLED RECEPTORS FAMILY 1 PROFILE DOMAIN-CONTAINING PROTEIN"/>
    <property type="match status" value="1"/>
</dbReference>
<feature type="transmembrane region" description="Helical" evidence="1">
    <location>
        <begin position="149"/>
        <end position="172"/>
    </location>
</feature>
<evidence type="ECO:0000313" key="3">
    <source>
        <dbReference type="EMBL" id="VDO89134.1"/>
    </source>
</evidence>
<dbReference type="InterPro" id="IPR019430">
    <property type="entry name" value="7TM_GPCR_serpentine_rcpt_Srx"/>
</dbReference>
<feature type="domain" description="7TM GPCR serpentine receptor class x (Srx)" evidence="2">
    <location>
        <begin position="139"/>
        <end position="203"/>
    </location>
</feature>
<dbReference type="OrthoDB" id="5825164at2759"/>
<feature type="transmembrane region" description="Helical" evidence="1">
    <location>
        <begin position="43"/>
        <end position="61"/>
    </location>
</feature>
<keyword evidence="1" id="KW-0472">Membrane</keyword>
<feature type="transmembrane region" description="Helical" evidence="1">
    <location>
        <begin position="178"/>
        <end position="206"/>
    </location>
</feature>
<dbReference type="EMBL" id="UZAH01027157">
    <property type="protein sequence ID" value="VDO89134.1"/>
    <property type="molecule type" value="Genomic_DNA"/>
</dbReference>
<dbReference type="Pfam" id="PF10328">
    <property type="entry name" value="7TM_GPCR_Srx"/>
    <property type="match status" value="2"/>
</dbReference>
<reference evidence="3" key="1">
    <citation type="submission" date="2018-11" db="EMBL/GenBank/DDBJ databases">
        <authorList>
            <consortium name="Pathogen Informatics"/>
        </authorList>
    </citation>
    <scope>NUCLEOTIDE SEQUENCE [LARGE SCALE GENOMIC DNA]</scope>
</reference>
<evidence type="ECO:0000256" key="1">
    <source>
        <dbReference type="SAM" id="Phobius"/>
    </source>
</evidence>
<dbReference type="PANTHER" id="PTHR23017">
    <property type="entry name" value="SERPENTINE RECEPTOR, CLASS X"/>
    <property type="match status" value="1"/>
</dbReference>
<dbReference type="Gene3D" id="1.20.1070.10">
    <property type="entry name" value="Rhodopsin 7-helix transmembrane proteins"/>
    <property type="match status" value="1"/>
</dbReference>
<proteinExistence type="predicted"/>
<organism evidence="3">
    <name type="scientific">Heligmosomoides polygyrus</name>
    <name type="common">Parasitic roundworm</name>
    <dbReference type="NCBI Taxonomy" id="6339"/>
    <lineage>
        <taxon>Eukaryota</taxon>
        <taxon>Metazoa</taxon>
        <taxon>Ecdysozoa</taxon>
        <taxon>Nematoda</taxon>
        <taxon>Chromadorea</taxon>
        <taxon>Rhabditida</taxon>
        <taxon>Rhabditina</taxon>
        <taxon>Rhabditomorpha</taxon>
        <taxon>Strongyloidea</taxon>
        <taxon>Heligmosomidae</taxon>
        <taxon>Heligmosomoides</taxon>
    </lineage>
</organism>
<feature type="domain" description="7TM GPCR serpentine receptor class x (Srx)" evidence="2">
    <location>
        <begin position="4"/>
        <end position="108"/>
    </location>
</feature>